<gene>
    <name evidence="2" type="ORF">GRB96_04630</name>
</gene>
<proteinExistence type="predicted"/>
<reference evidence="2 3" key="1">
    <citation type="submission" date="2019-12" db="EMBL/GenBank/DDBJ databases">
        <title>Draft genome sequencing of Halomonas alimentaria DSM 15356.</title>
        <authorList>
            <person name="Pandiyan K."/>
            <person name="Kushwaha P."/>
            <person name="Gowdham M."/>
            <person name="Chakdar H."/>
            <person name="Singh A."/>
            <person name="Kumar M."/>
            <person name="Saxena A.K."/>
        </authorList>
    </citation>
    <scope>NUCLEOTIDE SEQUENCE [LARGE SCALE GENOMIC DNA]</scope>
    <source>
        <strain evidence="2 3">DSM 15356</strain>
    </source>
</reference>
<accession>A0A7X5AP97</accession>
<evidence type="ECO:0000313" key="2">
    <source>
        <dbReference type="EMBL" id="NAW33708.1"/>
    </source>
</evidence>
<evidence type="ECO:0000256" key="1">
    <source>
        <dbReference type="SAM" id="MobiDB-lite"/>
    </source>
</evidence>
<dbReference type="RefSeq" id="WP_161430936.1">
    <property type="nucleotide sequence ID" value="NZ_WUTT01000001.1"/>
</dbReference>
<dbReference type="OrthoDB" id="9947861at2"/>
<dbReference type="Proteomes" id="UP000487929">
    <property type="component" value="Unassembled WGS sequence"/>
</dbReference>
<keyword evidence="3" id="KW-1185">Reference proteome</keyword>
<protein>
    <submittedName>
        <fullName evidence="2">Uncharacterized protein</fullName>
    </submittedName>
</protein>
<organism evidence="2 3">
    <name type="scientific">Halomonas alimentaria</name>
    <dbReference type="NCBI Taxonomy" id="147248"/>
    <lineage>
        <taxon>Bacteria</taxon>
        <taxon>Pseudomonadati</taxon>
        <taxon>Pseudomonadota</taxon>
        <taxon>Gammaproteobacteria</taxon>
        <taxon>Oceanospirillales</taxon>
        <taxon>Halomonadaceae</taxon>
        <taxon>Halomonas</taxon>
    </lineage>
</organism>
<feature type="compositionally biased region" description="Polar residues" evidence="1">
    <location>
        <begin position="109"/>
        <end position="127"/>
    </location>
</feature>
<sequence length="127" mass="13376">MNVIQSANRRQSASGRCTHLLSAGIGALFLVTAHQAAADEAEAALELALFGDQVVELLEDASLAGIRGKYVERRDELVDTVILWDERPGGSGQGGNGAGGPSGNSAQGFNNHQATRVTTQRSQSSWR</sequence>
<feature type="region of interest" description="Disordered" evidence="1">
    <location>
        <begin position="85"/>
        <end position="127"/>
    </location>
</feature>
<name>A0A7X5AP97_9GAMM</name>
<comment type="caution">
    <text evidence="2">The sequence shown here is derived from an EMBL/GenBank/DDBJ whole genome shotgun (WGS) entry which is preliminary data.</text>
</comment>
<dbReference type="AlphaFoldDB" id="A0A7X5AP97"/>
<feature type="compositionally biased region" description="Gly residues" evidence="1">
    <location>
        <begin position="89"/>
        <end position="102"/>
    </location>
</feature>
<evidence type="ECO:0000313" key="3">
    <source>
        <dbReference type="Proteomes" id="UP000487929"/>
    </source>
</evidence>
<dbReference type="EMBL" id="WUTT01000001">
    <property type="protein sequence ID" value="NAW33708.1"/>
    <property type="molecule type" value="Genomic_DNA"/>
</dbReference>